<dbReference type="SUPFAM" id="SSF49472">
    <property type="entry name" value="Transthyretin (synonym: prealbumin)"/>
    <property type="match status" value="1"/>
</dbReference>
<evidence type="ECO:0000256" key="4">
    <source>
        <dbReference type="ARBA" id="ARBA00011881"/>
    </source>
</evidence>
<dbReference type="EMBL" id="WMEX01000008">
    <property type="protein sequence ID" value="MYL27910.1"/>
    <property type="molecule type" value="Genomic_DNA"/>
</dbReference>
<evidence type="ECO:0000256" key="6">
    <source>
        <dbReference type="ARBA" id="ARBA00022801"/>
    </source>
</evidence>
<dbReference type="RefSeq" id="WP_160899448.1">
    <property type="nucleotide sequence ID" value="NZ_WMEX01000008.1"/>
</dbReference>
<reference evidence="9 10" key="1">
    <citation type="submission" date="2019-11" db="EMBL/GenBank/DDBJ databases">
        <title>Genome sequences of 17 halophilic strains isolated from different environments.</title>
        <authorList>
            <person name="Furrow R.E."/>
        </authorList>
    </citation>
    <scope>NUCLEOTIDE SEQUENCE [LARGE SCALE GENOMIC DNA]</scope>
    <source>
        <strain evidence="9 10">22507_15_FS</strain>
    </source>
</reference>
<dbReference type="Proteomes" id="UP000460751">
    <property type="component" value="Unassembled WGS sequence"/>
</dbReference>
<keyword evidence="6 7" id="KW-0378">Hydrolase</keyword>
<comment type="catalytic activity">
    <reaction evidence="1 7">
        <text>5-hydroxyisourate + H2O = 5-hydroxy-2-oxo-4-ureido-2,5-dihydro-1H-imidazole-5-carboxylate + H(+)</text>
        <dbReference type="Rhea" id="RHEA:23736"/>
        <dbReference type="ChEBI" id="CHEBI:15377"/>
        <dbReference type="ChEBI" id="CHEBI:15378"/>
        <dbReference type="ChEBI" id="CHEBI:18072"/>
        <dbReference type="ChEBI" id="CHEBI:58639"/>
        <dbReference type="EC" id="3.5.2.17"/>
    </reaction>
</comment>
<protein>
    <recommendedName>
        <fullName evidence="7">5-hydroxyisourate hydrolase</fullName>
        <shortName evidence="7">HIU hydrolase</shortName>
        <shortName evidence="7">HIUHase</shortName>
        <ecNumber evidence="7">3.5.2.17</ecNumber>
    </recommendedName>
</protein>
<dbReference type="PANTHER" id="PTHR10395">
    <property type="entry name" value="URICASE AND TRANSTHYRETIN-RELATED"/>
    <property type="match status" value="1"/>
</dbReference>
<organism evidence="9 10">
    <name type="scientific">Vreelandella halophila</name>
    <dbReference type="NCBI Taxonomy" id="86177"/>
    <lineage>
        <taxon>Bacteria</taxon>
        <taxon>Pseudomonadati</taxon>
        <taxon>Pseudomonadota</taxon>
        <taxon>Gammaproteobacteria</taxon>
        <taxon>Oceanospirillales</taxon>
        <taxon>Halomonadaceae</taxon>
        <taxon>Vreelandella</taxon>
    </lineage>
</organism>
<dbReference type="NCBIfam" id="TIGR02962">
    <property type="entry name" value="hdxy_isourate"/>
    <property type="match status" value="1"/>
</dbReference>
<dbReference type="PANTHER" id="PTHR10395:SF7">
    <property type="entry name" value="5-HYDROXYISOURATE HYDROLASE"/>
    <property type="match status" value="1"/>
</dbReference>
<evidence type="ECO:0000256" key="1">
    <source>
        <dbReference type="ARBA" id="ARBA00001043"/>
    </source>
</evidence>
<keyword evidence="10" id="KW-1185">Reference proteome</keyword>
<evidence type="ECO:0000256" key="5">
    <source>
        <dbReference type="ARBA" id="ARBA00022631"/>
    </source>
</evidence>
<dbReference type="PROSITE" id="PS00768">
    <property type="entry name" value="TRANSTHYRETIN_1"/>
    <property type="match status" value="1"/>
</dbReference>
<comment type="subunit">
    <text evidence="4 7">Homotetramer.</text>
</comment>
<dbReference type="AlphaFoldDB" id="A0A9X5B611"/>
<evidence type="ECO:0000256" key="2">
    <source>
        <dbReference type="ARBA" id="ARBA00002704"/>
    </source>
</evidence>
<dbReference type="GO" id="GO:0006144">
    <property type="term" value="P:purine nucleobase metabolic process"/>
    <property type="evidence" value="ECO:0007669"/>
    <property type="project" value="UniProtKB-KW"/>
</dbReference>
<dbReference type="OrthoDB" id="9792386at2"/>
<evidence type="ECO:0000313" key="9">
    <source>
        <dbReference type="EMBL" id="MYL27910.1"/>
    </source>
</evidence>
<dbReference type="GO" id="GO:0033971">
    <property type="term" value="F:hydroxyisourate hydrolase activity"/>
    <property type="evidence" value="ECO:0007669"/>
    <property type="project" value="UniProtKB-EC"/>
</dbReference>
<dbReference type="InterPro" id="IPR036817">
    <property type="entry name" value="Transthyretin/HIU_hydrolase_sf"/>
</dbReference>
<gene>
    <name evidence="9" type="primary">uraH</name>
    <name evidence="9" type="ORF">GLW01_14040</name>
</gene>
<dbReference type="InterPro" id="IPR023418">
    <property type="entry name" value="Thyroxine_BS"/>
</dbReference>
<accession>A0A9X5B611</accession>
<dbReference type="EC" id="3.5.2.17" evidence="7"/>
<comment type="function">
    <text evidence="2">Catalyzes the hydrolysis of 5-hydroxyisourate (HIU) to 2-oxo-4-hydroxy-4-carboxy-5-ureidoimidazoline (OHCU).</text>
</comment>
<evidence type="ECO:0000313" key="10">
    <source>
        <dbReference type="Proteomes" id="UP000460751"/>
    </source>
</evidence>
<feature type="domain" description="Transthyretin/hydroxyisourate hydrolase" evidence="8">
    <location>
        <begin position="7"/>
        <end position="111"/>
    </location>
</feature>
<keyword evidence="5 7" id="KW-0659">Purine metabolism</keyword>
<dbReference type="InterPro" id="IPR014306">
    <property type="entry name" value="Hydroxyisourate_hydrolase"/>
</dbReference>
<sequence>MTSKASISTHVLNLGTGRPAAGVTVVLYGPDGGVLSQATTNPDGRVDEWSTDFELVSGEYQLVFEVGDWFKARGEDSFYTRIPIAFRIERPDEHYHVPLLMNAFGYSTYRGS</sequence>
<dbReference type="Gene3D" id="2.60.40.180">
    <property type="entry name" value="Transthyretin/hydroxyisourate hydrolase domain"/>
    <property type="match status" value="1"/>
</dbReference>
<dbReference type="Pfam" id="PF00576">
    <property type="entry name" value="Transthyretin"/>
    <property type="match status" value="1"/>
</dbReference>
<evidence type="ECO:0000256" key="7">
    <source>
        <dbReference type="RuleBase" id="RU361270"/>
    </source>
</evidence>
<name>A0A9X5B611_9GAMM</name>
<proteinExistence type="inferred from homology"/>
<dbReference type="InterPro" id="IPR023416">
    <property type="entry name" value="Transthyretin/HIU_hydrolase_d"/>
</dbReference>
<evidence type="ECO:0000259" key="8">
    <source>
        <dbReference type="Pfam" id="PF00576"/>
    </source>
</evidence>
<comment type="similarity">
    <text evidence="3 7">Belongs to the transthyretin family. 5-hydroxyisourate hydrolase subfamily.</text>
</comment>
<evidence type="ECO:0000256" key="3">
    <source>
        <dbReference type="ARBA" id="ARBA00009850"/>
    </source>
</evidence>
<comment type="caution">
    <text evidence="9">The sequence shown here is derived from an EMBL/GenBank/DDBJ whole genome shotgun (WGS) entry which is preliminary data.</text>
</comment>
<dbReference type="CDD" id="cd05822">
    <property type="entry name" value="TLP_HIUase"/>
    <property type="match status" value="1"/>
</dbReference>